<feature type="compositionally biased region" description="Basic and acidic residues" evidence="2">
    <location>
        <begin position="204"/>
        <end position="221"/>
    </location>
</feature>
<name>A0AAD5QCS6_PYTIN</name>
<evidence type="ECO:0000313" key="4">
    <source>
        <dbReference type="Proteomes" id="UP001209570"/>
    </source>
</evidence>
<feature type="region of interest" description="Disordered" evidence="2">
    <location>
        <begin position="192"/>
        <end position="221"/>
    </location>
</feature>
<organism evidence="3 4">
    <name type="scientific">Pythium insidiosum</name>
    <name type="common">Pythiosis disease agent</name>
    <dbReference type="NCBI Taxonomy" id="114742"/>
    <lineage>
        <taxon>Eukaryota</taxon>
        <taxon>Sar</taxon>
        <taxon>Stramenopiles</taxon>
        <taxon>Oomycota</taxon>
        <taxon>Peronosporomycetes</taxon>
        <taxon>Pythiales</taxon>
        <taxon>Pythiaceae</taxon>
        <taxon>Pythium</taxon>
    </lineage>
</organism>
<feature type="coiled-coil region" evidence="1">
    <location>
        <begin position="250"/>
        <end position="284"/>
    </location>
</feature>
<feature type="region of interest" description="Disordered" evidence="2">
    <location>
        <begin position="492"/>
        <end position="560"/>
    </location>
</feature>
<reference evidence="3" key="1">
    <citation type="submission" date="2021-12" db="EMBL/GenBank/DDBJ databases">
        <title>Prjna785345.</title>
        <authorList>
            <person name="Rujirawat T."/>
            <person name="Krajaejun T."/>
        </authorList>
    </citation>
    <scope>NUCLEOTIDE SEQUENCE</scope>
    <source>
        <strain evidence="3">Pi057C3</strain>
    </source>
</reference>
<keyword evidence="4" id="KW-1185">Reference proteome</keyword>
<evidence type="ECO:0000256" key="1">
    <source>
        <dbReference type="SAM" id="Coils"/>
    </source>
</evidence>
<proteinExistence type="predicted"/>
<comment type="caution">
    <text evidence="3">The sequence shown here is derived from an EMBL/GenBank/DDBJ whole genome shotgun (WGS) entry which is preliminary data.</text>
</comment>
<dbReference type="EMBL" id="JAKCXM010000004">
    <property type="protein sequence ID" value="KAJ0409399.1"/>
    <property type="molecule type" value="Genomic_DNA"/>
</dbReference>
<protein>
    <submittedName>
        <fullName evidence="3">Uncharacterized protein</fullName>
    </submittedName>
</protein>
<feature type="coiled-coil region" evidence="1">
    <location>
        <begin position="313"/>
        <end position="340"/>
    </location>
</feature>
<evidence type="ECO:0000256" key="2">
    <source>
        <dbReference type="SAM" id="MobiDB-lite"/>
    </source>
</evidence>
<feature type="compositionally biased region" description="Low complexity" evidence="2">
    <location>
        <begin position="10"/>
        <end position="21"/>
    </location>
</feature>
<accession>A0AAD5QCS6</accession>
<feature type="compositionally biased region" description="Polar residues" evidence="2">
    <location>
        <begin position="493"/>
        <end position="505"/>
    </location>
</feature>
<evidence type="ECO:0000313" key="3">
    <source>
        <dbReference type="EMBL" id="KAJ0409399.1"/>
    </source>
</evidence>
<gene>
    <name evidence="3" type="ORF">P43SY_002289</name>
</gene>
<sequence>MASTSVPNVSAHAAPAPARDAAASHERDVLNLKMEVAHLRERLLLRVGGDTTAAGLEAETFALKRALSETQEALVARQHELRALDGRFAKALRNVVKLDDAWKRSAREKQRAQEALSAAQRELAALREQSDARLEQARETTARLEALVAAQEDRRTELEQRLSTRERACESLQEQLKQTALRVKELESQVDATKRQLDAGGAARLERDDVKRQEDERRQREHQAALEQCAALRGETLALRDERGALQTQLSDTKASLSAAMAKLLQLKEEHATLEVRLAAAKKTGEQQDADVAFYKGEVDRVQAELALRDDRLLQREREHAALEQQLRDVKQALDESAVKSKLDSQRLKLEAEQTWREREAEMQRELADMKTKLNLNTAELERLRQAQRDACDALSDPQRRSDDLQSAVRLAVEREAAANANASTLRRRVAVLEKQTGALTQLTLENASLKAEVEKTRKAMERMVGRKSKADAYGAKMQQPRVTPAAVLKTVSGANKENSATPPTVGTKRRLELTNSGDKSGGTPSKPVAKRVVYVQSRYMRPQPTTKARPTTLAAKLTR</sequence>
<dbReference type="AlphaFoldDB" id="A0AAD5QCS6"/>
<feature type="region of interest" description="Disordered" evidence="2">
    <location>
        <begin position="1"/>
        <end position="22"/>
    </location>
</feature>
<feature type="coiled-coil region" evidence="1">
    <location>
        <begin position="416"/>
        <end position="467"/>
    </location>
</feature>
<keyword evidence="1" id="KW-0175">Coiled coil</keyword>
<dbReference type="Proteomes" id="UP001209570">
    <property type="component" value="Unassembled WGS sequence"/>
</dbReference>